<evidence type="ECO:0000313" key="9">
    <source>
        <dbReference type="EMBL" id="TPW26942.1"/>
    </source>
</evidence>
<protein>
    <recommendedName>
        <fullName evidence="7">Flagellar L-ring protein</fullName>
    </recommendedName>
    <alternativeName>
        <fullName evidence="7">Basal body L-ring protein</fullName>
    </alternativeName>
</protein>
<dbReference type="PANTHER" id="PTHR34933:SF1">
    <property type="entry name" value="FLAGELLAR L-RING PROTEIN"/>
    <property type="match status" value="1"/>
</dbReference>
<evidence type="ECO:0000256" key="3">
    <source>
        <dbReference type="ARBA" id="ARBA00022729"/>
    </source>
</evidence>
<comment type="caution">
    <text evidence="9">The sequence shown here is derived from an EMBL/GenBank/DDBJ whole genome shotgun (WGS) entry which is preliminary data.</text>
</comment>
<organism evidence="9 10">
    <name type="scientific">Pararhizobium mangrovi</name>
    <dbReference type="NCBI Taxonomy" id="2590452"/>
    <lineage>
        <taxon>Bacteria</taxon>
        <taxon>Pseudomonadati</taxon>
        <taxon>Pseudomonadota</taxon>
        <taxon>Alphaproteobacteria</taxon>
        <taxon>Hyphomicrobiales</taxon>
        <taxon>Rhizobiaceae</taxon>
        <taxon>Rhizobium/Agrobacterium group</taxon>
        <taxon>Pararhizobium</taxon>
    </lineage>
</organism>
<dbReference type="HAMAP" id="MF_00415">
    <property type="entry name" value="FlgH"/>
    <property type="match status" value="1"/>
</dbReference>
<dbReference type="GO" id="GO:0003774">
    <property type="term" value="F:cytoskeletal motor activity"/>
    <property type="evidence" value="ECO:0007669"/>
    <property type="project" value="InterPro"/>
</dbReference>
<evidence type="ECO:0000256" key="7">
    <source>
        <dbReference type="HAMAP-Rule" id="MF_00415"/>
    </source>
</evidence>
<evidence type="ECO:0000256" key="6">
    <source>
        <dbReference type="ARBA" id="ARBA00023237"/>
    </source>
</evidence>
<comment type="function">
    <text evidence="1 7">Assembles around the rod to form the L-ring and probably protects the motor/basal body from shearing forces during rotation.</text>
</comment>
<dbReference type="Pfam" id="PF02107">
    <property type="entry name" value="FlgH"/>
    <property type="match status" value="1"/>
</dbReference>
<keyword evidence="4 7" id="KW-0472">Membrane</keyword>
<dbReference type="Proteomes" id="UP000320314">
    <property type="component" value="Unassembled WGS sequence"/>
</dbReference>
<dbReference type="PANTHER" id="PTHR34933">
    <property type="entry name" value="FLAGELLAR L-RING PROTEIN"/>
    <property type="match status" value="1"/>
</dbReference>
<dbReference type="AlphaFoldDB" id="A0A506TY01"/>
<dbReference type="GO" id="GO:0009427">
    <property type="term" value="C:bacterial-type flagellum basal body, distal rod, L ring"/>
    <property type="evidence" value="ECO:0007669"/>
    <property type="project" value="InterPro"/>
</dbReference>
<dbReference type="GO" id="GO:0071973">
    <property type="term" value="P:bacterial-type flagellum-dependent cell motility"/>
    <property type="evidence" value="ECO:0007669"/>
    <property type="project" value="InterPro"/>
</dbReference>
<dbReference type="PRINTS" id="PR01008">
    <property type="entry name" value="FLGLRINGFLGH"/>
</dbReference>
<accession>A0A506TY01</accession>
<keyword evidence="6 7" id="KW-0998">Cell outer membrane</keyword>
<keyword evidence="9" id="KW-0966">Cell projection</keyword>
<comment type="subunit">
    <text evidence="7">The basal body constitutes a major portion of the flagellar organelle and consists of four rings (L,P,S, and M) mounted on a central rod.</text>
</comment>
<gene>
    <name evidence="7" type="primary">flgH</name>
    <name evidence="9" type="ORF">FJU11_13035</name>
</gene>
<feature type="signal peptide" evidence="8">
    <location>
        <begin position="1"/>
        <end position="22"/>
    </location>
</feature>
<keyword evidence="10" id="KW-1185">Reference proteome</keyword>
<dbReference type="NCBIfam" id="NF001305">
    <property type="entry name" value="PRK00249.1-5"/>
    <property type="match status" value="1"/>
</dbReference>
<evidence type="ECO:0000256" key="2">
    <source>
        <dbReference type="ARBA" id="ARBA00006929"/>
    </source>
</evidence>
<comment type="similarity">
    <text evidence="2 7">Belongs to the FlgH family.</text>
</comment>
<dbReference type="InterPro" id="IPR000527">
    <property type="entry name" value="Flag_Lring"/>
</dbReference>
<dbReference type="EMBL" id="VHLH01000025">
    <property type="protein sequence ID" value="TPW26942.1"/>
    <property type="molecule type" value="Genomic_DNA"/>
</dbReference>
<evidence type="ECO:0000256" key="1">
    <source>
        <dbReference type="ARBA" id="ARBA00002591"/>
    </source>
</evidence>
<evidence type="ECO:0000256" key="5">
    <source>
        <dbReference type="ARBA" id="ARBA00023143"/>
    </source>
</evidence>
<dbReference type="GO" id="GO:0009279">
    <property type="term" value="C:cell outer membrane"/>
    <property type="evidence" value="ECO:0007669"/>
    <property type="project" value="UniProtKB-SubCell"/>
</dbReference>
<evidence type="ECO:0000256" key="4">
    <source>
        <dbReference type="ARBA" id="ARBA00023136"/>
    </source>
</evidence>
<evidence type="ECO:0000256" key="8">
    <source>
        <dbReference type="SAM" id="SignalP"/>
    </source>
</evidence>
<keyword evidence="9" id="KW-0282">Flagellum</keyword>
<proteinExistence type="inferred from homology"/>
<dbReference type="OrthoDB" id="9789227at2"/>
<evidence type="ECO:0000313" key="10">
    <source>
        <dbReference type="Proteomes" id="UP000320314"/>
    </source>
</evidence>
<comment type="subcellular location">
    <subcellularLocation>
        <location evidence="7">Cell outer membrane</location>
    </subcellularLocation>
    <subcellularLocation>
        <location evidence="7">Bacterial flagellum basal body</location>
    </subcellularLocation>
</comment>
<keyword evidence="5 7" id="KW-0975">Bacterial flagellum</keyword>
<keyword evidence="9" id="KW-0969">Cilium</keyword>
<reference evidence="9 10" key="1">
    <citation type="submission" date="2019-06" db="EMBL/GenBank/DDBJ databases">
        <authorList>
            <person name="Li M."/>
        </authorList>
    </citation>
    <scope>NUCLEOTIDE SEQUENCE [LARGE SCALE GENOMIC DNA]</scope>
    <source>
        <strain evidence="9 10">BGMRC6574</strain>
    </source>
</reference>
<name>A0A506TY01_9HYPH</name>
<sequence length="236" mass="25401">MIRAPWCRMAFACLALPLAGCASDIGRAPAMSPIGSGLEFGQTPQMAAYPERTAKSPRTFSLWQDRQSALFKDARAMDVGDILTVNIAINDFASFDNETERSRKNDSGFNFGGSYDVSGAADSAKGNLTYGSNTSTDGDGSIKRSEQLNLQVAAVVTGKLGNGNLIISGSQEVRVNHELRILNIAGIVRPRDVSAYNTISYEKIAEARISYGGRGRLSEIQNPPVGQQVVDRYAPF</sequence>
<keyword evidence="3 8" id="KW-0732">Signal</keyword>
<feature type="chain" id="PRO_5021374551" description="Flagellar L-ring protein" evidence="8">
    <location>
        <begin position="23"/>
        <end position="236"/>
    </location>
</feature>